<dbReference type="EMBL" id="LGLV01000022">
    <property type="protein sequence ID" value="OBZ92187.1"/>
    <property type="molecule type" value="Genomic_DNA"/>
</dbReference>
<dbReference type="AlphaFoldDB" id="A0A1C7NT73"/>
<evidence type="ECO:0000313" key="3">
    <source>
        <dbReference type="EMBL" id="OBZ92187.1"/>
    </source>
</evidence>
<dbReference type="SUPFAM" id="SSF53474">
    <property type="entry name" value="alpha/beta-Hydrolases"/>
    <property type="match status" value="1"/>
</dbReference>
<accession>A0A1C7NT73</accession>
<keyword evidence="1 3" id="KW-0378">Hydrolase</keyword>
<comment type="caution">
    <text evidence="3">The sequence shown here is derived from an EMBL/GenBank/DDBJ whole genome shotgun (WGS) entry which is preliminary data.</text>
</comment>
<evidence type="ECO:0000256" key="1">
    <source>
        <dbReference type="ARBA" id="ARBA00022801"/>
    </source>
</evidence>
<dbReference type="InterPro" id="IPR050300">
    <property type="entry name" value="GDXG_lipolytic_enzyme"/>
</dbReference>
<name>A0A1C7NT73_9HYPH</name>
<sequence>MTATKSSLNLDGALDCEAFKPEAIDLETKALNLAIIEKLKDAPPFWEVGAPAARAARVRREGWYSLEKRPDIQMRTVSGRDGISVPLRIIYPAGSQRRPTGIYLYIHGGGWTVGAADLQDPALERLADTTGMICVSVEYRLAPEHPYPAAADDCEAAASWLAEHSMHEFGTDVLTIGGESAGAHLAVLTLLRMRDVDGFGGFHAANLVYGCYDLGLSPSARAYGDETRLVMRTKDLQHFVDGFLPNDMDPRDEAISPLYADLRGLPQALFTVGTCDPLLDDTLFMHARWIAAGNRAELAVFPGGAHGFTMLPSALSIAANTRAEQFLLKGITDSSSL</sequence>
<reference evidence="3 4" key="1">
    <citation type="journal article" date="2016" name="Syst. Appl. Microbiol.">
        <title>Pararhizobium polonicum sp. nov. isolated from tumors on stone fruit rootstocks.</title>
        <authorList>
            <person name="Pulawska J."/>
            <person name="Kuzmanovic N."/>
            <person name="Willems A."/>
            <person name="Pothier J.F."/>
        </authorList>
    </citation>
    <scope>NUCLEOTIDE SEQUENCE [LARGE SCALE GENOMIC DNA]</scope>
    <source>
        <strain evidence="3 4">F5.1</strain>
    </source>
</reference>
<dbReference type="InterPro" id="IPR029058">
    <property type="entry name" value="AB_hydrolase_fold"/>
</dbReference>
<dbReference type="RefSeq" id="WP_068958901.1">
    <property type="nucleotide sequence ID" value="NZ_LGLV01000022.1"/>
</dbReference>
<dbReference type="PANTHER" id="PTHR48081">
    <property type="entry name" value="AB HYDROLASE SUPERFAMILY PROTEIN C4A8.06C"/>
    <property type="match status" value="1"/>
</dbReference>
<dbReference type="Pfam" id="PF07859">
    <property type="entry name" value="Abhydrolase_3"/>
    <property type="match status" value="1"/>
</dbReference>
<proteinExistence type="predicted"/>
<dbReference type="GO" id="GO:0016787">
    <property type="term" value="F:hydrolase activity"/>
    <property type="evidence" value="ECO:0007669"/>
    <property type="project" value="UniProtKB-KW"/>
</dbReference>
<dbReference type="InterPro" id="IPR013094">
    <property type="entry name" value="AB_hydrolase_3"/>
</dbReference>
<evidence type="ECO:0000313" key="4">
    <source>
        <dbReference type="Proteomes" id="UP000093111"/>
    </source>
</evidence>
<dbReference type="Proteomes" id="UP000093111">
    <property type="component" value="Unassembled WGS sequence"/>
</dbReference>
<feature type="domain" description="Alpha/beta hydrolase fold-3" evidence="2">
    <location>
        <begin position="104"/>
        <end position="309"/>
    </location>
</feature>
<dbReference type="PATRIC" id="fig|1612624.7.peg.3775"/>
<evidence type="ECO:0000259" key="2">
    <source>
        <dbReference type="Pfam" id="PF07859"/>
    </source>
</evidence>
<protein>
    <submittedName>
        <fullName evidence="3">Alpha/beta hydrolase</fullName>
    </submittedName>
</protein>
<dbReference type="STRING" id="1612624.ADU59_28040"/>
<dbReference type="PANTHER" id="PTHR48081:SF8">
    <property type="entry name" value="ALPHA_BETA HYDROLASE FOLD-3 DOMAIN-CONTAINING PROTEIN-RELATED"/>
    <property type="match status" value="1"/>
</dbReference>
<keyword evidence="4" id="KW-1185">Reference proteome</keyword>
<gene>
    <name evidence="3" type="ORF">ADU59_28040</name>
</gene>
<organism evidence="3 4">
    <name type="scientific">Pararhizobium polonicum</name>
    <dbReference type="NCBI Taxonomy" id="1612624"/>
    <lineage>
        <taxon>Bacteria</taxon>
        <taxon>Pseudomonadati</taxon>
        <taxon>Pseudomonadota</taxon>
        <taxon>Alphaproteobacteria</taxon>
        <taxon>Hyphomicrobiales</taxon>
        <taxon>Rhizobiaceae</taxon>
        <taxon>Rhizobium/Agrobacterium group</taxon>
        <taxon>Pararhizobium</taxon>
    </lineage>
</organism>
<dbReference type="OrthoDB" id="9806180at2"/>
<dbReference type="Gene3D" id="3.40.50.1820">
    <property type="entry name" value="alpha/beta hydrolase"/>
    <property type="match status" value="1"/>
</dbReference>